<evidence type="ECO:0000256" key="5">
    <source>
        <dbReference type="PROSITE-ProRule" id="PRU01240"/>
    </source>
</evidence>
<evidence type="ECO:0000313" key="7">
    <source>
        <dbReference type="EMBL" id="SCX01691.1"/>
    </source>
</evidence>
<dbReference type="InterPro" id="IPR015500">
    <property type="entry name" value="Peptidase_S8_subtilisin-rel"/>
</dbReference>
<dbReference type="InterPro" id="IPR036852">
    <property type="entry name" value="Peptidase_S8/S53_dom_sf"/>
</dbReference>
<accession>A0A1G4V5S9</accession>
<dbReference type="PROSITE" id="PS00137">
    <property type="entry name" value="SUBTILASE_HIS"/>
    <property type="match status" value="1"/>
</dbReference>
<dbReference type="SUPFAM" id="SSF52743">
    <property type="entry name" value="Subtilisin-like"/>
    <property type="match status" value="1"/>
</dbReference>
<evidence type="ECO:0000259" key="6">
    <source>
        <dbReference type="Pfam" id="PF00082"/>
    </source>
</evidence>
<dbReference type="GO" id="GO:0004252">
    <property type="term" value="F:serine-type endopeptidase activity"/>
    <property type="evidence" value="ECO:0007669"/>
    <property type="project" value="UniProtKB-UniRule"/>
</dbReference>
<evidence type="ECO:0000256" key="1">
    <source>
        <dbReference type="ARBA" id="ARBA00011073"/>
    </source>
</evidence>
<organism evidence="7 8">
    <name type="scientific">Mycolicibacterium fluoranthenivorans</name>
    <dbReference type="NCBI Taxonomy" id="258505"/>
    <lineage>
        <taxon>Bacteria</taxon>
        <taxon>Bacillati</taxon>
        <taxon>Actinomycetota</taxon>
        <taxon>Actinomycetes</taxon>
        <taxon>Mycobacteriales</taxon>
        <taxon>Mycobacteriaceae</taxon>
        <taxon>Mycolicibacterium</taxon>
    </lineage>
</organism>
<dbReference type="GO" id="GO:0006508">
    <property type="term" value="P:proteolysis"/>
    <property type="evidence" value="ECO:0007669"/>
    <property type="project" value="UniProtKB-KW"/>
</dbReference>
<dbReference type="InterPro" id="IPR000209">
    <property type="entry name" value="Peptidase_S8/S53_dom"/>
</dbReference>
<keyword evidence="4 5" id="KW-0720">Serine protease</keyword>
<sequence length="465" mass="48994">MTPTQTDREQYRAARSYTKRVYGSDMAEKASDSFCLSVYQRTFGQPVARGLQPEALGVAGASPQPMPTVLEFEPSAALQALTEEPPTGADRALDRAEAIQRVRTANYQVMSPVYTEIDRLSTTTVGLSPEFLGWPQIQSLVTQVCWLNRSVRTWAGPEALADVTADSAVTSIDIPRLLQPEAASVDHVAIKLPDFVERTGLTGHGVTVAVIDSEVAAMHPALAGRVVQRRNYTAEPWGNPGTHGTAVAGLIAADDQVNGGIAPGVTVYNYKVLATNRFLHADDHAGALAIQQALEDGAAVANCSWGAGAITKAKSREAIAVDSAWALGMLVVKSAGNDGPRRSTMTTPADADGVIVVGATDLGGMLVGDYSSRGPALRRTRPHLIAPGGEPDGARLSCCLTAGGFGDAGYGTSYAAPQVTGAIALLLQQNPQMKPDDIRKHLLRSARKLPGFAPNDQGHGLLQLT</sequence>
<dbReference type="Gene3D" id="3.40.50.200">
    <property type="entry name" value="Peptidase S8/S53 domain"/>
    <property type="match status" value="1"/>
</dbReference>
<dbReference type="Proteomes" id="UP000199707">
    <property type="component" value="Unassembled WGS sequence"/>
</dbReference>
<dbReference type="STRING" id="1502745.SAMN02799620_00313"/>
<reference evidence="8" key="1">
    <citation type="submission" date="2016-10" db="EMBL/GenBank/DDBJ databases">
        <authorList>
            <person name="Varghese N."/>
            <person name="Submissions S."/>
        </authorList>
    </citation>
    <scope>NUCLEOTIDE SEQUENCE [LARGE SCALE GENOMIC DNA]</scope>
    <source>
        <strain evidence="8">UNC267MFSha1.1M11</strain>
    </source>
</reference>
<evidence type="ECO:0000313" key="8">
    <source>
        <dbReference type="Proteomes" id="UP000199707"/>
    </source>
</evidence>
<dbReference type="EMBL" id="FMUB01000001">
    <property type="protein sequence ID" value="SCX01691.1"/>
    <property type="molecule type" value="Genomic_DNA"/>
</dbReference>
<proteinExistence type="inferred from homology"/>
<dbReference type="InterPro" id="IPR022398">
    <property type="entry name" value="Peptidase_S8_His-AS"/>
</dbReference>
<dbReference type="InterPro" id="IPR023828">
    <property type="entry name" value="Peptidase_S8_Ser-AS"/>
</dbReference>
<feature type="active site" description="Charge relay system" evidence="5">
    <location>
        <position position="243"/>
    </location>
</feature>
<feature type="active site" description="Charge relay system" evidence="5">
    <location>
        <position position="212"/>
    </location>
</feature>
<evidence type="ECO:0000256" key="2">
    <source>
        <dbReference type="ARBA" id="ARBA00022670"/>
    </source>
</evidence>
<name>A0A1G4V5S9_9MYCO</name>
<dbReference type="Pfam" id="PF00082">
    <property type="entry name" value="Peptidase_S8"/>
    <property type="match status" value="1"/>
</dbReference>
<dbReference type="PROSITE" id="PS00138">
    <property type="entry name" value="SUBTILASE_SER"/>
    <property type="match status" value="1"/>
</dbReference>
<keyword evidence="2 5" id="KW-0645">Protease</keyword>
<dbReference type="PROSITE" id="PS51892">
    <property type="entry name" value="SUBTILASE"/>
    <property type="match status" value="1"/>
</dbReference>
<evidence type="ECO:0000256" key="4">
    <source>
        <dbReference type="ARBA" id="ARBA00022825"/>
    </source>
</evidence>
<dbReference type="RefSeq" id="WP_090353262.1">
    <property type="nucleotide sequence ID" value="NZ_FMUB01000001.1"/>
</dbReference>
<dbReference type="PANTHER" id="PTHR43806">
    <property type="entry name" value="PEPTIDASE S8"/>
    <property type="match status" value="1"/>
</dbReference>
<dbReference type="PANTHER" id="PTHR43806:SF11">
    <property type="entry name" value="CEREVISIN-RELATED"/>
    <property type="match status" value="1"/>
</dbReference>
<gene>
    <name evidence="7" type="ORF">SAMN02799620_00313</name>
</gene>
<keyword evidence="3 5" id="KW-0378">Hydrolase</keyword>
<protein>
    <submittedName>
        <fullName evidence="7">Subtilase family protein</fullName>
    </submittedName>
</protein>
<evidence type="ECO:0000256" key="3">
    <source>
        <dbReference type="ARBA" id="ARBA00022801"/>
    </source>
</evidence>
<dbReference type="PRINTS" id="PR00723">
    <property type="entry name" value="SUBTILISIN"/>
</dbReference>
<feature type="active site" description="Charge relay system" evidence="5">
    <location>
        <position position="413"/>
    </location>
</feature>
<dbReference type="InterPro" id="IPR050131">
    <property type="entry name" value="Peptidase_S8_subtilisin-like"/>
</dbReference>
<dbReference type="AlphaFoldDB" id="A0A1G4V5S9"/>
<comment type="similarity">
    <text evidence="1 5">Belongs to the peptidase S8 family.</text>
</comment>
<feature type="domain" description="Peptidase S8/S53" evidence="6">
    <location>
        <begin position="203"/>
        <end position="460"/>
    </location>
</feature>